<feature type="compositionally biased region" description="Basic and acidic residues" evidence="1">
    <location>
        <begin position="37"/>
        <end position="47"/>
    </location>
</feature>
<comment type="caution">
    <text evidence="2">The sequence shown here is derived from an EMBL/GenBank/DDBJ whole genome shotgun (WGS) entry which is preliminary data.</text>
</comment>
<reference evidence="2" key="2">
    <citation type="submission" date="2021-04" db="EMBL/GenBank/DDBJ databases">
        <authorList>
            <person name="Gilroy R."/>
        </authorList>
    </citation>
    <scope>NUCLEOTIDE SEQUENCE</scope>
    <source>
        <strain evidence="2">CHK187-5294</strain>
    </source>
</reference>
<evidence type="ECO:0000313" key="3">
    <source>
        <dbReference type="Proteomes" id="UP000824132"/>
    </source>
</evidence>
<sequence>MTIHHDKLAYGKLSSLREELSEDRLIEMAKALSGQEDGGKKEEKGKDGSVSPRKTSK</sequence>
<evidence type="ECO:0000313" key="2">
    <source>
        <dbReference type="EMBL" id="HIZ03477.1"/>
    </source>
</evidence>
<accession>A0A9D2CZ79</accession>
<reference evidence="2" key="1">
    <citation type="journal article" date="2021" name="PeerJ">
        <title>Extensive microbial diversity within the chicken gut microbiome revealed by metagenomics and culture.</title>
        <authorList>
            <person name="Gilroy R."/>
            <person name="Ravi A."/>
            <person name="Getino M."/>
            <person name="Pursley I."/>
            <person name="Horton D.L."/>
            <person name="Alikhan N.F."/>
            <person name="Baker D."/>
            <person name="Gharbi K."/>
            <person name="Hall N."/>
            <person name="Watson M."/>
            <person name="Adriaenssens E.M."/>
            <person name="Foster-Nyarko E."/>
            <person name="Jarju S."/>
            <person name="Secka A."/>
            <person name="Antonio M."/>
            <person name="Oren A."/>
            <person name="Chaudhuri R.R."/>
            <person name="La Ragione R."/>
            <person name="Hildebrand F."/>
            <person name="Pallen M.J."/>
        </authorList>
    </citation>
    <scope>NUCLEOTIDE SEQUENCE</scope>
    <source>
        <strain evidence="2">CHK187-5294</strain>
    </source>
</reference>
<name>A0A9D2CZ79_9FIRM</name>
<dbReference type="EMBL" id="DXCL01000026">
    <property type="protein sequence ID" value="HIZ03477.1"/>
    <property type="molecule type" value="Genomic_DNA"/>
</dbReference>
<feature type="region of interest" description="Disordered" evidence="1">
    <location>
        <begin position="29"/>
        <end position="57"/>
    </location>
</feature>
<gene>
    <name evidence="2" type="ORF">H9727_04250</name>
</gene>
<evidence type="ECO:0000256" key="1">
    <source>
        <dbReference type="SAM" id="MobiDB-lite"/>
    </source>
</evidence>
<proteinExistence type="predicted"/>
<dbReference type="AlphaFoldDB" id="A0A9D2CZ79"/>
<protein>
    <submittedName>
        <fullName evidence="2">Uncharacterized protein</fullName>
    </submittedName>
</protein>
<organism evidence="2 3">
    <name type="scientific">Candidatus Borkfalkia avistercoris</name>
    <dbReference type="NCBI Taxonomy" id="2838504"/>
    <lineage>
        <taxon>Bacteria</taxon>
        <taxon>Bacillati</taxon>
        <taxon>Bacillota</taxon>
        <taxon>Clostridia</taxon>
        <taxon>Christensenellales</taxon>
        <taxon>Christensenellaceae</taxon>
        <taxon>Candidatus Borkfalkia</taxon>
    </lineage>
</organism>
<dbReference type="Proteomes" id="UP000824132">
    <property type="component" value="Unassembled WGS sequence"/>
</dbReference>